<name>A0A926WI57_9NOST</name>
<protein>
    <recommendedName>
        <fullName evidence="3">glutaminase</fullName>
        <ecNumber evidence="3">3.5.1.2</ecNumber>
    </recommendedName>
</protein>
<gene>
    <name evidence="6" type="ORF">H6G06_16250</name>
</gene>
<keyword evidence="7" id="KW-1185">Reference proteome</keyword>
<evidence type="ECO:0000313" key="7">
    <source>
        <dbReference type="Proteomes" id="UP000662185"/>
    </source>
</evidence>
<comment type="caution">
    <text evidence="6">The sequence shown here is derived from an EMBL/GenBank/DDBJ whole genome shotgun (WGS) entry which is preliminary data.</text>
</comment>
<evidence type="ECO:0000256" key="1">
    <source>
        <dbReference type="ARBA" id="ARBA00011076"/>
    </source>
</evidence>
<evidence type="ECO:0000256" key="5">
    <source>
        <dbReference type="ARBA" id="ARBA00049534"/>
    </source>
</evidence>
<accession>A0A926WI57</accession>
<organism evidence="6 7">
    <name type="scientific">Anabaena sphaerica FACHB-251</name>
    <dbReference type="NCBI Taxonomy" id="2692883"/>
    <lineage>
        <taxon>Bacteria</taxon>
        <taxon>Bacillati</taxon>
        <taxon>Cyanobacteriota</taxon>
        <taxon>Cyanophyceae</taxon>
        <taxon>Nostocales</taxon>
        <taxon>Nostocaceae</taxon>
        <taxon>Anabaena</taxon>
    </lineage>
</organism>
<dbReference type="Pfam" id="PF04960">
    <property type="entry name" value="Glutaminase"/>
    <property type="match status" value="1"/>
</dbReference>
<dbReference type="PANTHER" id="PTHR12544">
    <property type="entry name" value="GLUTAMINASE"/>
    <property type="match status" value="1"/>
</dbReference>
<dbReference type="GO" id="GO:0006537">
    <property type="term" value="P:glutamate biosynthetic process"/>
    <property type="evidence" value="ECO:0007669"/>
    <property type="project" value="TreeGrafter"/>
</dbReference>
<keyword evidence="4" id="KW-0378">Hydrolase</keyword>
<dbReference type="SUPFAM" id="SSF56601">
    <property type="entry name" value="beta-lactamase/transpeptidase-like"/>
    <property type="match status" value="1"/>
</dbReference>
<evidence type="ECO:0000256" key="4">
    <source>
        <dbReference type="ARBA" id="ARBA00022801"/>
    </source>
</evidence>
<dbReference type="EC" id="3.5.1.2" evidence="3"/>
<dbReference type="InterPro" id="IPR015868">
    <property type="entry name" value="Glutaminase"/>
</dbReference>
<sequence>MILPLSAFRDSGLSVFNQGKFCGNSGDLTRGIIVILDYCRFEIEIKVLIKLKDININNLSLWVQQAQTQAKQASVIQRIPLLAIADPSWFAVHIYCQSGESYSYGNTACIFPLMSVIKPFSFLYLLEYLGTEKVLDWVGLEASAMPFNSLDQLMADNGHPRNPMINSGAITLADKLPGKDGNHRTQLFCEWLNKLAGSHLSLDLDMLASVRATRSQVNLAIAHYLHQTGHIENIEFTLDTYEQICCISGTVEDLGKLGKLLACESSFVNSQHRQIVNAVMLTCGLYEASSQYAVKIGLPMKSGISGALLAIVPNKGAMPAAYPFGEASYAKRLEESGAIACYSPALDSIGNPVAGLAFIEALSQNLQLSIFS</sequence>
<dbReference type="EMBL" id="JACJQU010000009">
    <property type="protein sequence ID" value="MBD2294991.1"/>
    <property type="molecule type" value="Genomic_DNA"/>
</dbReference>
<evidence type="ECO:0000313" key="6">
    <source>
        <dbReference type="EMBL" id="MBD2294991.1"/>
    </source>
</evidence>
<comment type="similarity">
    <text evidence="1">Belongs to the glutaminase family.</text>
</comment>
<proteinExistence type="inferred from homology"/>
<dbReference type="Proteomes" id="UP000662185">
    <property type="component" value="Unassembled WGS sequence"/>
</dbReference>
<evidence type="ECO:0000256" key="2">
    <source>
        <dbReference type="ARBA" id="ARBA00011881"/>
    </source>
</evidence>
<dbReference type="GO" id="GO:0004359">
    <property type="term" value="F:glutaminase activity"/>
    <property type="evidence" value="ECO:0007669"/>
    <property type="project" value="UniProtKB-EC"/>
</dbReference>
<dbReference type="InterPro" id="IPR012338">
    <property type="entry name" value="Beta-lactam/transpept-like"/>
</dbReference>
<dbReference type="AlphaFoldDB" id="A0A926WI57"/>
<reference evidence="7" key="1">
    <citation type="journal article" date="2020" name="ISME J.">
        <title>Comparative genomics reveals insights into cyanobacterial evolution and habitat adaptation.</title>
        <authorList>
            <person name="Chen M.Y."/>
            <person name="Teng W.K."/>
            <person name="Zhao L."/>
            <person name="Hu C.X."/>
            <person name="Zhou Y.K."/>
            <person name="Han B.P."/>
            <person name="Song L.R."/>
            <person name="Shu W.S."/>
        </authorList>
    </citation>
    <scope>NUCLEOTIDE SEQUENCE [LARGE SCALE GENOMIC DNA]</scope>
    <source>
        <strain evidence="7">FACHB-251</strain>
    </source>
</reference>
<dbReference type="Gene3D" id="3.40.710.10">
    <property type="entry name" value="DD-peptidase/beta-lactamase superfamily"/>
    <property type="match status" value="1"/>
</dbReference>
<comment type="catalytic activity">
    <reaction evidence="5">
        <text>L-glutamine + H2O = L-glutamate + NH4(+)</text>
        <dbReference type="Rhea" id="RHEA:15889"/>
        <dbReference type="ChEBI" id="CHEBI:15377"/>
        <dbReference type="ChEBI" id="CHEBI:28938"/>
        <dbReference type="ChEBI" id="CHEBI:29985"/>
        <dbReference type="ChEBI" id="CHEBI:58359"/>
        <dbReference type="EC" id="3.5.1.2"/>
    </reaction>
</comment>
<dbReference type="GO" id="GO:0006543">
    <property type="term" value="P:L-glutamine catabolic process"/>
    <property type="evidence" value="ECO:0007669"/>
    <property type="project" value="TreeGrafter"/>
</dbReference>
<evidence type="ECO:0000256" key="3">
    <source>
        <dbReference type="ARBA" id="ARBA00012918"/>
    </source>
</evidence>
<comment type="subunit">
    <text evidence="2">Homotetramer.</text>
</comment>
<dbReference type="PANTHER" id="PTHR12544:SF29">
    <property type="entry name" value="GLUTAMINASE"/>
    <property type="match status" value="1"/>
</dbReference>